<evidence type="ECO:0008006" key="3">
    <source>
        <dbReference type="Google" id="ProtNLM"/>
    </source>
</evidence>
<dbReference type="AlphaFoldDB" id="C7R3W1"/>
<dbReference type="OrthoDB" id="5193525at2"/>
<dbReference type="KEGG" id="jde:Jden_1162"/>
<protein>
    <recommendedName>
        <fullName evidence="3">Acetone carboxylase</fullName>
    </recommendedName>
</protein>
<accession>C7R3W1</accession>
<evidence type="ECO:0000313" key="2">
    <source>
        <dbReference type="Proteomes" id="UP000000628"/>
    </source>
</evidence>
<organism evidence="1 2">
    <name type="scientific">Jonesia denitrificans (strain ATCC 14870 / DSM 20603 / BCRC 15368 / CIP 55.134 / JCM 11481 / NBRC 15587 / NCTC 10816 / Prevot 55134)</name>
    <name type="common">Listeria denitrificans</name>
    <dbReference type="NCBI Taxonomy" id="471856"/>
    <lineage>
        <taxon>Bacteria</taxon>
        <taxon>Bacillati</taxon>
        <taxon>Actinomycetota</taxon>
        <taxon>Actinomycetes</taxon>
        <taxon>Micrococcales</taxon>
        <taxon>Jonesiaceae</taxon>
        <taxon>Jonesia</taxon>
    </lineage>
</organism>
<dbReference type="HOGENOM" id="CLU_182353_0_0_11"/>
<evidence type="ECO:0000313" key="1">
    <source>
        <dbReference type="EMBL" id="ACV08818.1"/>
    </source>
</evidence>
<proteinExistence type="predicted"/>
<dbReference type="EMBL" id="CP001706">
    <property type="protein sequence ID" value="ACV08818.1"/>
    <property type="molecule type" value="Genomic_DNA"/>
</dbReference>
<reference evidence="1 2" key="1">
    <citation type="journal article" date="2009" name="Stand. Genomic Sci.">
        <title>Complete genome sequence of Jonesia denitrificans type strain (Prevot 55134).</title>
        <authorList>
            <person name="Pukall R."/>
            <person name="Gehrich-Schroter G."/>
            <person name="Lapidus A."/>
            <person name="Nolan M."/>
            <person name="Glavina Del Rio T."/>
            <person name="Lucas S."/>
            <person name="Chen F."/>
            <person name="Tice H."/>
            <person name="Pitluck S."/>
            <person name="Cheng J.F."/>
            <person name="Copeland A."/>
            <person name="Saunders E."/>
            <person name="Brettin T."/>
            <person name="Detter J.C."/>
            <person name="Bruce D."/>
            <person name="Goodwin L."/>
            <person name="Pati A."/>
            <person name="Ivanova N."/>
            <person name="Mavromatis K."/>
            <person name="Ovchinnikova G."/>
            <person name="Chen A."/>
            <person name="Palaniappan K."/>
            <person name="Land M."/>
            <person name="Hauser L."/>
            <person name="Chang Y.J."/>
            <person name="Jeffries C.D."/>
            <person name="Chain P."/>
            <person name="Goker M."/>
            <person name="Bristow J."/>
            <person name="Eisen J.A."/>
            <person name="Markowitz V."/>
            <person name="Hugenholtz P."/>
            <person name="Kyrpides N.C."/>
            <person name="Klenk H.P."/>
            <person name="Han C."/>
        </authorList>
    </citation>
    <scope>NUCLEOTIDE SEQUENCE [LARGE SCALE GENOMIC DNA]</scope>
    <source>
        <strain evidence="2">ATCC 14870 / DSM 20603 / BCRC 15368 / CIP 55.134 / JCM 11481 / NBRC 15587 / NCTC 10816 / Prevot 55134</strain>
    </source>
</reference>
<dbReference type="RefSeq" id="WP_015771446.1">
    <property type="nucleotide sequence ID" value="NC_013174.1"/>
</dbReference>
<dbReference type="STRING" id="471856.Jden_1162"/>
<name>C7R3W1_JONDD</name>
<sequence length="83" mass="9374">MTDVLGIADPVDELICSGKGCRAVAVWGLLWNNPKIHTPERRKVWLSCQDHRDHLERFLGARNFLRDTVPVSELDRVIPGDPA</sequence>
<keyword evidence="2" id="KW-1185">Reference proteome</keyword>
<dbReference type="eggNOG" id="ENOG5032YQ8">
    <property type="taxonomic scope" value="Bacteria"/>
</dbReference>
<dbReference type="Proteomes" id="UP000000628">
    <property type="component" value="Chromosome"/>
</dbReference>
<gene>
    <name evidence="1" type="ordered locus">Jden_1162</name>
</gene>